<feature type="transmembrane region" description="Helical" evidence="5">
    <location>
        <begin position="88"/>
        <end position="108"/>
    </location>
</feature>
<keyword evidence="8" id="KW-1185">Reference proteome</keyword>
<dbReference type="PANTHER" id="PTHR11453:SF127">
    <property type="entry name" value="SOLUTE CARRIER FAMILY 4 MEMBER 11"/>
    <property type="match status" value="1"/>
</dbReference>
<dbReference type="PANTHER" id="PTHR11453">
    <property type="entry name" value="ANION EXCHANGE PROTEIN"/>
    <property type="match status" value="1"/>
</dbReference>
<evidence type="ECO:0000256" key="2">
    <source>
        <dbReference type="ARBA" id="ARBA00022692"/>
    </source>
</evidence>
<sequence length="192" mass="21297">MLFLLLMFGTVMLGVFLYNFNKTPYLLPYLRDLLADYALPVAVVAFSFIGSFVFSDIQRFALSLLLFMDQNISAAMVNKLKKGTAYHLDLLVVGLLNAGLSLFGLPWMHGVLPHSPLQARCLADLEERVDQGHVHGVVVPRDALHGDPVARAHRTVAPHAALPVVQHSYRSPERAVPLHGGHVTYRFVPMQC</sequence>
<dbReference type="Proteomes" id="UP001321473">
    <property type="component" value="Unassembled WGS sequence"/>
</dbReference>
<reference evidence="7 8" key="1">
    <citation type="journal article" date="2023" name="Arcadia Sci">
        <title>De novo assembly of a long-read Amblyomma americanum tick genome.</title>
        <authorList>
            <person name="Chou S."/>
            <person name="Poskanzer K.E."/>
            <person name="Rollins M."/>
            <person name="Thuy-Boun P.S."/>
        </authorList>
    </citation>
    <scope>NUCLEOTIDE SEQUENCE [LARGE SCALE GENOMIC DNA]</scope>
    <source>
        <strain evidence="7">F_SG_1</strain>
        <tissue evidence="7">Salivary glands</tissue>
    </source>
</reference>
<dbReference type="GO" id="GO:0050801">
    <property type="term" value="P:monoatomic ion homeostasis"/>
    <property type="evidence" value="ECO:0007669"/>
    <property type="project" value="TreeGrafter"/>
</dbReference>
<dbReference type="InterPro" id="IPR003020">
    <property type="entry name" value="HCO3_transpt_euk"/>
</dbReference>
<evidence type="ECO:0000256" key="1">
    <source>
        <dbReference type="ARBA" id="ARBA00004141"/>
    </source>
</evidence>
<protein>
    <recommendedName>
        <fullName evidence="6">Bicarbonate transporter-like transmembrane domain-containing protein</fullName>
    </recommendedName>
</protein>
<feature type="domain" description="Bicarbonate transporter-like transmembrane" evidence="6">
    <location>
        <begin position="1"/>
        <end position="60"/>
    </location>
</feature>
<feature type="domain" description="Bicarbonate transporter-like transmembrane" evidence="6">
    <location>
        <begin position="61"/>
        <end position="135"/>
    </location>
</feature>
<dbReference type="GO" id="GO:0006820">
    <property type="term" value="P:monoatomic anion transport"/>
    <property type="evidence" value="ECO:0007669"/>
    <property type="project" value="InterPro"/>
</dbReference>
<evidence type="ECO:0000256" key="3">
    <source>
        <dbReference type="ARBA" id="ARBA00022989"/>
    </source>
</evidence>
<feature type="transmembrane region" description="Helical" evidence="5">
    <location>
        <begin position="41"/>
        <end position="67"/>
    </location>
</feature>
<keyword evidence="3 5" id="KW-1133">Transmembrane helix</keyword>
<dbReference type="InterPro" id="IPR011531">
    <property type="entry name" value="HCO3_transpt-like_TM_dom"/>
</dbReference>
<evidence type="ECO:0000256" key="4">
    <source>
        <dbReference type="ARBA" id="ARBA00023136"/>
    </source>
</evidence>
<accession>A0AAQ4D8M7</accession>
<dbReference type="EMBL" id="JARKHS020033677">
    <property type="protein sequence ID" value="KAK8758817.1"/>
    <property type="molecule type" value="Genomic_DNA"/>
</dbReference>
<proteinExistence type="predicted"/>
<comment type="subcellular location">
    <subcellularLocation>
        <location evidence="1">Membrane</location>
        <topology evidence="1">Multi-pass membrane protein</topology>
    </subcellularLocation>
</comment>
<evidence type="ECO:0000256" key="5">
    <source>
        <dbReference type="SAM" id="Phobius"/>
    </source>
</evidence>
<comment type="caution">
    <text evidence="7">The sequence shown here is derived from an EMBL/GenBank/DDBJ whole genome shotgun (WGS) entry which is preliminary data.</text>
</comment>
<dbReference type="Pfam" id="PF00955">
    <property type="entry name" value="HCO3_cotransp"/>
    <property type="match status" value="2"/>
</dbReference>
<name>A0AAQ4D8M7_AMBAM</name>
<gene>
    <name evidence="7" type="ORF">V5799_003551</name>
</gene>
<evidence type="ECO:0000259" key="6">
    <source>
        <dbReference type="Pfam" id="PF00955"/>
    </source>
</evidence>
<evidence type="ECO:0000313" key="7">
    <source>
        <dbReference type="EMBL" id="KAK8758817.1"/>
    </source>
</evidence>
<keyword evidence="4 5" id="KW-0472">Membrane</keyword>
<dbReference type="AlphaFoldDB" id="A0AAQ4D8M7"/>
<keyword evidence="2 5" id="KW-0812">Transmembrane</keyword>
<dbReference type="GO" id="GO:0016323">
    <property type="term" value="C:basolateral plasma membrane"/>
    <property type="evidence" value="ECO:0007669"/>
    <property type="project" value="TreeGrafter"/>
</dbReference>
<dbReference type="GO" id="GO:0005452">
    <property type="term" value="F:solute:inorganic anion antiporter activity"/>
    <property type="evidence" value="ECO:0007669"/>
    <property type="project" value="InterPro"/>
</dbReference>
<organism evidence="7 8">
    <name type="scientific">Amblyomma americanum</name>
    <name type="common">Lone star tick</name>
    <dbReference type="NCBI Taxonomy" id="6943"/>
    <lineage>
        <taxon>Eukaryota</taxon>
        <taxon>Metazoa</taxon>
        <taxon>Ecdysozoa</taxon>
        <taxon>Arthropoda</taxon>
        <taxon>Chelicerata</taxon>
        <taxon>Arachnida</taxon>
        <taxon>Acari</taxon>
        <taxon>Parasitiformes</taxon>
        <taxon>Ixodida</taxon>
        <taxon>Ixodoidea</taxon>
        <taxon>Ixodidae</taxon>
        <taxon>Amblyomminae</taxon>
        <taxon>Amblyomma</taxon>
    </lineage>
</organism>
<evidence type="ECO:0000313" key="8">
    <source>
        <dbReference type="Proteomes" id="UP001321473"/>
    </source>
</evidence>